<dbReference type="PROSITE" id="PS00066">
    <property type="entry name" value="HMG_COA_REDUCTASE_1"/>
    <property type="match status" value="1"/>
</dbReference>
<reference evidence="6 7" key="1">
    <citation type="submission" date="2015-10" db="EMBL/GenBank/DDBJ databases">
        <title>Draft genome sequence of Thermococcus celericrescens strain DSM 17994.</title>
        <authorList>
            <person name="Hong S.-J."/>
            <person name="Park C.-E."/>
            <person name="Shin J.-H."/>
        </authorList>
    </citation>
    <scope>NUCLEOTIDE SEQUENCE [LARGE SCALE GENOMIC DNA]</scope>
    <source>
        <strain evidence="6 7">DSM 17994</strain>
    </source>
</reference>
<evidence type="ECO:0000256" key="5">
    <source>
        <dbReference type="RuleBase" id="RU361219"/>
    </source>
</evidence>
<keyword evidence="7" id="KW-1185">Reference proteome</keyword>
<dbReference type="SUPFAM" id="SSF56542">
    <property type="entry name" value="Substrate-binding domain of HMG-CoA reductase"/>
    <property type="match status" value="1"/>
</dbReference>
<dbReference type="InterPro" id="IPR023076">
    <property type="entry name" value="HMG_CoA_Rdtase_CS"/>
</dbReference>
<dbReference type="CDD" id="cd00643">
    <property type="entry name" value="HMG-CoA_reductase_classI"/>
    <property type="match status" value="1"/>
</dbReference>
<dbReference type="PRINTS" id="PR00071">
    <property type="entry name" value="HMGCOARDTASE"/>
</dbReference>
<dbReference type="InterPro" id="IPR002202">
    <property type="entry name" value="HMG_CoA_Rdtase"/>
</dbReference>
<dbReference type="GO" id="GO:0016126">
    <property type="term" value="P:sterol biosynthetic process"/>
    <property type="evidence" value="ECO:0007669"/>
    <property type="project" value="TreeGrafter"/>
</dbReference>
<dbReference type="InterPro" id="IPR004554">
    <property type="entry name" value="HMG_CoA_Rdtase_eu_arc"/>
</dbReference>
<dbReference type="PANTHER" id="PTHR10572">
    <property type="entry name" value="3-HYDROXY-3-METHYLGLUTARYL-COENZYME A REDUCTASE"/>
    <property type="match status" value="1"/>
</dbReference>
<evidence type="ECO:0000256" key="1">
    <source>
        <dbReference type="ARBA" id="ARBA00007661"/>
    </source>
</evidence>
<evidence type="ECO:0000256" key="2">
    <source>
        <dbReference type="ARBA" id="ARBA00022857"/>
    </source>
</evidence>
<dbReference type="PANTHER" id="PTHR10572:SF24">
    <property type="entry name" value="3-HYDROXY-3-METHYLGLUTARYL-COENZYME A REDUCTASE"/>
    <property type="match status" value="1"/>
</dbReference>
<dbReference type="UniPathway" id="UPA00058">
    <property type="reaction ID" value="UER00103"/>
</dbReference>
<dbReference type="PROSITE" id="PS50065">
    <property type="entry name" value="HMG_COA_REDUCTASE_4"/>
    <property type="match status" value="1"/>
</dbReference>
<evidence type="ECO:0000313" key="6">
    <source>
        <dbReference type="EMBL" id="KUH32761.1"/>
    </source>
</evidence>
<keyword evidence="2 5" id="KW-0521">NADP</keyword>
<dbReference type="NCBIfam" id="TIGR00533">
    <property type="entry name" value="HMG_CoA_R_NADP"/>
    <property type="match status" value="1"/>
</dbReference>
<sequence>MVDFDELVEKVITGEIKLHQVERYTNGDKRLATEIRRRALEKKFGVSLENIGHYSIDPERVIGKNIENMIGVVQIPMGVAGPLKINGEYAKGEFYIPLATTEGALVASVNRGCSALTAAGGVKTTIIDDKMTRAPLLKCPDARRAREVAEWVKANIEYLQEKAVSKVTRHGKLRDVKPHIVGNNLYLRFEFETGDAMGMNMVTISSEEIMKVIEEEFPDVKYLALSGNLCVDKKPNAMNFINGRGKTVIAEAIIPREIVEKKLKTTPELIAEVNYRKNLVGSAQAGSYGFNAHFANIVGAIFLATGQDEAQITEGSHGITLAEVTPEGDLYISVTMPSLEIGTVGGGTRVPTQREALSIMGVAGGGEPPGTNARKFAEIIAGAVLAGELSLLAAIAAKHLAKAHAELGR</sequence>
<organism evidence="6 7">
    <name type="scientific">Thermococcus celericrescens</name>
    <dbReference type="NCBI Taxonomy" id="227598"/>
    <lineage>
        <taxon>Archaea</taxon>
        <taxon>Methanobacteriati</taxon>
        <taxon>Methanobacteriota</taxon>
        <taxon>Thermococci</taxon>
        <taxon>Thermococcales</taxon>
        <taxon>Thermococcaceae</taxon>
        <taxon>Thermococcus</taxon>
    </lineage>
</organism>
<dbReference type="EC" id="1.1.1.34" evidence="5"/>
<dbReference type="Pfam" id="PF00368">
    <property type="entry name" value="HMG-CoA_red"/>
    <property type="match status" value="1"/>
</dbReference>
<comment type="pathway">
    <text evidence="5">Metabolic intermediate biosynthesis; (R)-mevalonate biosynthesis; (R)-mevalonate from acetyl-CoA: step 3/3.</text>
</comment>
<dbReference type="GO" id="GO:0015936">
    <property type="term" value="P:coenzyme A metabolic process"/>
    <property type="evidence" value="ECO:0007669"/>
    <property type="project" value="InterPro"/>
</dbReference>
<dbReference type="EMBL" id="LLYW01000029">
    <property type="protein sequence ID" value="KUH32761.1"/>
    <property type="molecule type" value="Genomic_DNA"/>
</dbReference>
<dbReference type="SUPFAM" id="SSF55035">
    <property type="entry name" value="NAD-binding domain of HMG-CoA reductase"/>
    <property type="match status" value="1"/>
</dbReference>
<dbReference type="STRING" id="227598.APY94_08210"/>
<accession>A0A100XWW4</accession>
<comment type="catalytic activity">
    <reaction evidence="4 5">
        <text>(R)-mevalonate + 2 NADP(+) + CoA = (3S)-3-hydroxy-3-methylglutaryl-CoA + 2 NADPH + 2 H(+)</text>
        <dbReference type="Rhea" id="RHEA:15989"/>
        <dbReference type="ChEBI" id="CHEBI:15378"/>
        <dbReference type="ChEBI" id="CHEBI:36464"/>
        <dbReference type="ChEBI" id="CHEBI:43074"/>
        <dbReference type="ChEBI" id="CHEBI:57287"/>
        <dbReference type="ChEBI" id="CHEBI:57783"/>
        <dbReference type="ChEBI" id="CHEBI:58349"/>
        <dbReference type="EC" id="1.1.1.34"/>
    </reaction>
</comment>
<evidence type="ECO:0000256" key="3">
    <source>
        <dbReference type="ARBA" id="ARBA00023002"/>
    </source>
</evidence>
<dbReference type="InterPro" id="IPR023074">
    <property type="entry name" value="HMG_CoA_Rdtase_cat_sf"/>
</dbReference>
<dbReference type="Gene3D" id="3.90.770.10">
    <property type="entry name" value="3-hydroxy-3-methylglutaryl-coenzyme A Reductase, Chain A, domain 2"/>
    <property type="match status" value="1"/>
</dbReference>
<dbReference type="FunFam" id="3.30.70.420:FF:000001">
    <property type="entry name" value="3-hydroxy-3-methylglutaryl coenzyme A reductase"/>
    <property type="match status" value="1"/>
</dbReference>
<dbReference type="InterPro" id="IPR023282">
    <property type="entry name" value="HMG_CoA_Rdtase_N"/>
</dbReference>
<protein>
    <recommendedName>
        <fullName evidence="5">3-hydroxy-3-methylglutaryl coenzyme A reductase</fullName>
        <shortName evidence="5">HMG-CoA reductase</shortName>
        <ecNumber evidence="5">1.1.1.34</ecNumber>
    </recommendedName>
</protein>
<dbReference type="Gene3D" id="3.30.70.420">
    <property type="entry name" value="Hydroxymethylglutaryl-CoA reductase, class I/II, NAD/NADP-binding domain"/>
    <property type="match status" value="1"/>
</dbReference>
<dbReference type="InterPro" id="IPR009023">
    <property type="entry name" value="HMG_CoA_Rdtase_NAD(P)-bd_sf"/>
</dbReference>
<proteinExistence type="inferred from homology"/>
<gene>
    <name evidence="6" type="ORF">APY94_08210</name>
</gene>
<keyword evidence="3 5" id="KW-0560">Oxidoreductase</keyword>
<evidence type="ECO:0000256" key="4">
    <source>
        <dbReference type="ARBA" id="ARBA00049903"/>
    </source>
</evidence>
<comment type="caution">
    <text evidence="6">The sequence shown here is derived from an EMBL/GenBank/DDBJ whole genome shotgun (WGS) entry which is preliminary data.</text>
</comment>
<dbReference type="GO" id="GO:0004420">
    <property type="term" value="F:hydroxymethylglutaryl-CoA reductase (NADPH) activity"/>
    <property type="evidence" value="ECO:0007669"/>
    <property type="project" value="UniProtKB-EC"/>
</dbReference>
<name>A0A100XWW4_9EURY</name>
<dbReference type="GO" id="GO:0008299">
    <property type="term" value="P:isoprenoid biosynthetic process"/>
    <property type="evidence" value="ECO:0007669"/>
    <property type="project" value="InterPro"/>
</dbReference>
<dbReference type="PROSITE" id="PS00318">
    <property type="entry name" value="HMG_COA_REDUCTASE_2"/>
    <property type="match status" value="1"/>
</dbReference>
<dbReference type="RefSeq" id="WP_058939171.1">
    <property type="nucleotide sequence ID" value="NZ_LLYW01000029.1"/>
</dbReference>
<dbReference type="InterPro" id="IPR009029">
    <property type="entry name" value="HMG_CoA_Rdtase_sub-bd_dom_sf"/>
</dbReference>
<dbReference type="OrthoDB" id="10981at2157"/>
<evidence type="ECO:0000313" key="7">
    <source>
        <dbReference type="Proteomes" id="UP000053462"/>
    </source>
</evidence>
<comment type="similarity">
    <text evidence="1 5">Belongs to the HMG-CoA reductase family.</text>
</comment>
<dbReference type="AlphaFoldDB" id="A0A100XWW4"/>
<dbReference type="Gene3D" id="1.10.3270.10">
    <property type="entry name" value="HMGR, N-terminal domain"/>
    <property type="match status" value="1"/>
</dbReference>
<dbReference type="Proteomes" id="UP000053462">
    <property type="component" value="Unassembled WGS sequence"/>
</dbReference>